<evidence type="ECO:0000313" key="1">
    <source>
        <dbReference type="Proteomes" id="UP000515153"/>
    </source>
</evidence>
<sequence length="145" mass="15907">MNVVGGRGRPYPSGFVARRGACTGSRAGLPAGYAGTKRACELMVDATLHRQCRGAMFRAMAVRLGPDRDAAEERPWRKIITLLGRKLVREGECSVLFGEWVQRVREFGSEAAILRYVLVDLLEANSEHISCGGMAALRRAIRDST</sequence>
<dbReference type="KEGG" id="pgri:PgNI_12074"/>
<dbReference type="RefSeq" id="XP_030977136.1">
    <property type="nucleotide sequence ID" value="XM_031132030.1"/>
</dbReference>
<protein>
    <submittedName>
        <fullName evidence="2">Uncharacterized protein</fullName>
    </submittedName>
</protein>
<name>A0A6P8AQE2_PYRGI</name>
<reference evidence="2" key="2">
    <citation type="submission" date="2019-10" db="EMBL/GenBank/DDBJ databases">
        <authorList>
            <consortium name="NCBI Genome Project"/>
        </authorList>
    </citation>
    <scope>NUCLEOTIDE SEQUENCE</scope>
    <source>
        <strain evidence="2">NI907</strain>
    </source>
</reference>
<accession>A0A6P8AQE2</accession>
<evidence type="ECO:0000313" key="2">
    <source>
        <dbReference type="RefSeq" id="XP_030977136.1"/>
    </source>
</evidence>
<dbReference type="GeneID" id="41966935"/>
<proteinExistence type="predicted"/>
<reference evidence="2" key="1">
    <citation type="journal article" date="2019" name="Mol. Biol. Evol.">
        <title>Blast fungal genomes show frequent chromosomal changes, gene gains and losses, and effector gene turnover.</title>
        <authorList>
            <person name="Gomez Luciano L.B."/>
            <person name="Jason Tsai I."/>
            <person name="Chuma I."/>
            <person name="Tosa Y."/>
            <person name="Chen Y.H."/>
            <person name="Li J.Y."/>
            <person name="Li M.Y."/>
            <person name="Jade Lu M.Y."/>
            <person name="Nakayashiki H."/>
            <person name="Li W.H."/>
        </authorList>
    </citation>
    <scope>NUCLEOTIDE SEQUENCE</scope>
    <source>
        <strain evidence="2">NI907</strain>
    </source>
</reference>
<keyword evidence="1" id="KW-1185">Reference proteome</keyword>
<organism evidence="1 2">
    <name type="scientific">Pyricularia grisea</name>
    <name type="common">Crabgrass-specific blast fungus</name>
    <name type="synonym">Magnaporthe grisea</name>
    <dbReference type="NCBI Taxonomy" id="148305"/>
    <lineage>
        <taxon>Eukaryota</taxon>
        <taxon>Fungi</taxon>
        <taxon>Dikarya</taxon>
        <taxon>Ascomycota</taxon>
        <taxon>Pezizomycotina</taxon>
        <taxon>Sordariomycetes</taxon>
        <taxon>Sordariomycetidae</taxon>
        <taxon>Magnaporthales</taxon>
        <taxon>Pyriculariaceae</taxon>
        <taxon>Pyricularia</taxon>
    </lineage>
</organism>
<reference evidence="2" key="3">
    <citation type="submission" date="2025-08" db="UniProtKB">
        <authorList>
            <consortium name="RefSeq"/>
        </authorList>
    </citation>
    <scope>IDENTIFICATION</scope>
    <source>
        <strain evidence="2">NI907</strain>
    </source>
</reference>
<dbReference type="Proteomes" id="UP000515153">
    <property type="component" value="Unplaced"/>
</dbReference>
<gene>
    <name evidence="2" type="ORF">PgNI_12074</name>
</gene>
<dbReference type="AlphaFoldDB" id="A0A6P8AQE2"/>